<gene>
    <name evidence="2" type="ORF">MRATA1EN1_LOCUS25996</name>
</gene>
<reference evidence="2" key="1">
    <citation type="submission" date="2023-04" db="EMBL/GenBank/DDBJ databases">
        <authorList>
            <consortium name="ELIXIR-Norway"/>
        </authorList>
    </citation>
    <scope>NUCLEOTIDE SEQUENCE [LARGE SCALE GENOMIC DNA]</scope>
</reference>
<evidence type="ECO:0000313" key="3">
    <source>
        <dbReference type="Proteomes" id="UP001176941"/>
    </source>
</evidence>
<feature type="transmembrane region" description="Helical" evidence="1">
    <location>
        <begin position="70"/>
        <end position="91"/>
    </location>
</feature>
<evidence type="ECO:0000313" key="2">
    <source>
        <dbReference type="EMBL" id="CAI9177034.1"/>
    </source>
</evidence>
<organism evidence="2 3">
    <name type="scientific">Rangifer tarandus platyrhynchus</name>
    <name type="common">Svalbard reindeer</name>
    <dbReference type="NCBI Taxonomy" id="3082113"/>
    <lineage>
        <taxon>Eukaryota</taxon>
        <taxon>Metazoa</taxon>
        <taxon>Chordata</taxon>
        <taxon>Craniata</taxon>
        <taxon>Vertebrata</taxon>
        <taxon>Euteleostomi</taxon>
        <taxon>Mammalia</taxon>
        <taxon>Eutheria</taxon>
        <taxon>Laurasiatheria</taxon>
        <taxon>Artiodactyla</taxon>
        <taxon>Ruminantia</taxon>
        <taxon>Pecora</taxon>
        <taxon>Cervidae</taxon>
        <taxon>Odocoileinae</taxon>
        <taxon>Rangifer</taxon>
    </lineage>
</organism>
<proteinExistence type="predicted"/>
<sequence length="99" mass="11428">MRRKLCYCGTKHIKPIALCVTYPGSKLPGTFSEHFCTLPAARMCPGRYTLALKFGLKQDKGEKIGIEGNIYFVYTFLYFPNFSIMNMFYFLQISPKLHN</sequence>
<keyword evidence="1" id="KW-0812">Transmembrane</keyword>
<keyword evidence="3" id="KW-1185">Reference proteome</keyword>
<keyword evidence="1" id="KW-1133">Transmembrane helix</keyword>
<name>A0ABN8ZTH7_RANTA</name>
<accession>A0ABN8ZTH7</accession>
<dbReference type="Proteomes" id="UP001176941">
    <property type="component" value="Chromosome 6"/>
</dbReference>
<dbReference type="EMBL" id="OX459942">
    <property type="protein sequence ID" value="CAI9177034.1"/>
    <property type="molecule type" value="Genomic_DNA"/>
</dbReference>
<keyword evidence="1" id="KW-0472">Membrane</keyword>
<protein>
    <submittedName>
        <fullName evidence="2">Uncharacterized protein</fullName>
    </submittedName>
</protein>
<evidence type="ECO:0000256" key="1">
    <source>
        <dbReference type="SAM" id="Phobius"/>
    </source>
</evidence>